<evidence type="ECO:0000313" key="2">
    <source>
        <dbReference type="Proteomes" id="UP000204221"/>
    </source>
</evidence>
<evidence type="ECO:0000313" key="1">
    <source>
        <dbReference type="EMBL" id="ASO21223.1"/>
    </source>
</evidence>
<proteinExistence type="predicted"/>
<dbReference type="KEGG" id="ahg:AHOG_17990"/>
<sequence length="66" mass="7106">MTHPYTTDDVARLARGVGLEMPPERLPSVTATLNAIRLSLAPLDALDAQLDDTVPATTFDLGSTRR</sequence>
<dbReference type="RefSeq" id="WP_093942422.1">
    <property type="nucleotide sequence ID" value="NZ_CP022521.1"/>
</dbReference>
<organism evidence="1 2">
    <name type="scientific">Actinoalloteichus hoggarensis</name>
    <dbReference type="NCBI Taxonomy" id="1470176"/>
    <lineage>
        <taxon>Bacteria</taxon>
        <taxon>Bacillati</taxon>
        <taxon>Actinomycetota</taxon>
        <taxon>Actinomycetes</taxon>
        <taxon>Pseudonocardiales</taxon>
        <taxon>Pseudonocardiaceae</taxon>
        <taxon>Actinoalloteichus</taxon>
    </lineage>
</organism>
<name>A0A221W6D7_9PSEU</name>
<dbReference type="EMBL" id="CP022521">
    <property type="protein sequence ID" value="ASO21223.1"/>
    <property type="molecule type" value="Genomic_DNA"/>
</dbReference>
<protein>
    <submittedName>
        <fullName evidence="1">Uncharacterized protein</fullName>
    </submittedName>
</protein>
<reference evidence="1 2" key="1">
    <citation type="submission" date="2017-07" db="EMBL/GenBank/DDBJ databases">
        <title>Complete genome sequence of Actinoalloteichus hoggarensis DSM 45943, type strain of Actinoalloteichus hoggarensis.</title>
        <authorList>
            <person name="Ruckert C."/>
            <person name="Nouioui I."/>
            <person name="Willmese J."/>
            <person name="van Wezel G."/>
            <person name="Klenk H.-P."/>
            <person name="Kalinowski J."/>
            <person name="Zotchev S.B."/>
        </authorList>
    </citation>
    <scope>NUCLEOTIDE SEQUENCE [LARGE SCALE GENOMIC DNA]</scope>
    <source>
        <strain evidence="1 2">DSM 45943</strain>
    </source>
</reference>
<keyword evidence="2" id="KW-1185">Reference proteome</keyword>
<accession>A0A221W6D7</accession>
<gene>
    <name evidence="1" type="ORF">AHOG_17990</name>
</gene>
<dbReference type="Proteomes" id="UP000204221">
    <property type="component" value="Chromosome"/>
</dbReference>
<dbReference type="AlphaFoldDB" id="A0A221W6D7"/>
<dbReference type="OrthoDB" id="3543549at2"/>